<evidence type="ECO:0000313" key="3">
    <source>
        <dbReference type="Proteomes" id="UP001243330"/>
    </source>
</evidence>
<dbReference type="EMBL" id="JAQOWY010000012">
    <property type="protein sequence ID" value="KAK1856127.1"/>
    <property type="molecule type" value="Genomic_DNA"/>
</dbReference>
<feature type="compositionally biased region" description="Polar residues" evidence="1">
    <location>
        <begin position="26"/>
        <end position="49"/>
    </location>
</feature>
<keyword evidence="3" id="KW-1185">Reference proteome</keyword>
<gene>
    <name evidence="2" type="ORF">CCHR01_01192</name>
</gene>
<organism evidence="2 3">
    <name type="scientific">Colletotrichum chrysophilum</name>
    <dbReference type="NCBI Taxonomy" id="1836956"/>
    <lineage>
        <taxon>Eukaryota</taxon>
        <taxon>Fungi</taxon>
        <taxon>Dikarya</taxon>
        <taxon>Ascomycota</taxon>
        <taxon>Pezizomycotina</taxon>
        <taxon>Sordariomycetes</taxon>
        <taxon>Hypocreomycetidae</taxon>
        <taxon>Glomerellales</taxon>
        <taxon>Glomerellaceae</taxon>
        <taxon>Colletotrichum</taxon>
        <taxon>Colletotrichum gloeosporioides species complex</taxon>
    </lineage>
</organism>
<dbReference type="Proteomes" id="UP001243330">
    <property type="component" value="Unassembled WGS sequence"/>
</dbReference>
<sequence>MEWVPFVPRKLIEARENDYNTTVSARLSRGMSQSMNASGPSTRSHLASRTTHRSRLQLRPPKRRLSSPPSHTCNPSALNCFLAIVSMSRAPEPASAHSLPLDDDERSMLARTPTRPAASTWSRDDQSLRQLRQHARARRLDRGGRLRVSCGLRWSCGGLPRKNVVLIFTTLFPPYLGLAHAPHSLVVSGEC</sequence>
<feature type="region of interest" description="Disordered" evidence="1">
    <location>
        <begin position="26"/>
        <end position="72"/>
    </location>
</feature>
<comment type="caution">
    <text evidence="2">The sequence shown here is derived from an EMBL/GenBank/DDBJ whole genome shotgun (WGS) entry which is preliminary data.</text>
</comment>
<protein>
    <submittedName>
        <fullName evidence="2">Uncharacterized protein</fullName>
    </submittedName>
</protein>
<reference evidence="2" key="1">
    <citation type="submission" date="2023-01" db="EMBL/GenBank/DDBJ databases">
        <title>Colletotrichum chrysophilum M932 genome sequence.</title>
        <authorList>
            <person name="Baroncelli R."/>
        </authorList>
    </citation>
    <scope>NUCLEOTIDE SEQUENCE</scope>
    <source>
        <strain evidence="2">M932</strain>
    </source>
</reference>
<proteinExistence type="predicted"/>
<evidence type="ECO:0000256" key="1">
    <source>
        <dbReference type="SAM" id="MobiDB-lite"/>
    </source>
</evidence>
<feature type="compositionally biased region" description="Basic residues" evidence="1">
    <location>
        <begin position="50"/>
        <end position="65"/>
    </location>
</feature>
<name>A0AAD9EQK7_9PEZI</name>
<accession>A0AAD9EQK7</accession>
<dbReference type="AlphaFoldDB" id="A0AAD9EQK7"/>
<evidence type="ECO:0000313" key="2">
    <source>
        <dbReference type="EMBL" id="KAK1856127.1"/>
    </source>
</evidence>